<evidence type="ECO:0000313" key="7">
    <source>
        <dbReference type="EMBL" id="AKF09113.1"/>
    </source>
</evidence>
<dbReference type="Pfam" id="PF00069">
    <property type="entry name" value="Pkinase"/>
    <property type="match status" value="1"/>
</dbReference>
<dbReference type="EMBL" id="CP011125">
    <property type="protein sequence ID" value="AKF09113.1"/>
    <property type="molecule type" value="Genomic_DNA"/>
</dbReference>
<evidence type="ECO:0000256" key="1">
    <source>
        <dbReference type="ARBA" id="ARBA00022679"/>
    </source>
</evidence>
<keyword evidence="4" id="KW-0067">ATP-binding</keyword>
<evidence type="ECO:0000256" key="5">
    <source>
        <dbReference type="SAM" id="MobiDB-lite"/>
    </source>
</evidence>
<dbReference type="PROSITE" id="PS50011">
    <property type="entry name" value="PROTEIN_KINASE_DOM"/>
    <property type="match status" value="1"/>
</dbReference>
<keyword evidence="8" id="KW-1185">Reference proteome</keyword>
<dbReference type="Gene3D" id="3.30.200.20">
    <property type="entry name" value="Phosphorylase Kinase, domain 1"/>
    <property type="match status" value="1"/>
</dbReference>
<proteinExistence type="predicted"/>
<keyword evidence="3 7" id="KW-0418">Kinase</keyword>
<keyword evidence="1" id="KW-0808">Transferase</keyword>
<reference evidence="7 8" key="1">
    <citation type="submission" date="2015-03" db="EMBL/GenBank/DDBJ databases">
        <title>Genome assembly of Sandaracinus amylolyticus DSM 53668.</title>
        <authorList>
            <person name="Sharma G."/>
            <person name="Subramanian S."/>
        </authorList>
    </citation>
    <scope>NUCLEOTIDE SEQUENCE [LARGE SCALE GENOMIC DNA]</scope>
    <source>
        <strain evidence="7 8">DSM 53668</strain>
    </source>
</reference>
<evidence type="ECO:0000256" key="4">
    <source>
        <dbReference type="ARBA" id="ARBA00022840"/>
    </source>
</evidence>
<dbReference type="InterPro" id="IPR000719">
    <property type="entry name" value="Prot_kinase_dom"/>
</dbReference>
<dbReference type="GO" id="GO:0004674">
    <property type="term" value="F:protein serine/threonine kinase activity"/>
    <property type="evidence" value="ECO:0007669"/>
    <property type="project" value="UniProtKB-KW"/>
</dbReference>
<evidence type="ECO:0000256" key="2">
    <source>
        <dbReference type="ARBA" id="ARBA00022741"/>
    </source>
</evidence>
<dbReference type="Gene3D" id="1.10.510.10">
    <property type="entry name" value="Transferase(Phosphotransferase) domain 1"/>
    <property type="match status" value="1"/>
</dbReference>
<gene>
    <name evidence="7" type="ORF">DB32_006262</name>
</gene>
<evidence type="ECO:0000256" key="3">
    <source>
        <dbReference type="ARBA" id="ARBA00022777"/>
    </source>
</evidence>
<dbReference type="PANTHER" id="PTHR43289:SF6">
    <property type="entry name" value="SERINE_THREONINE-PROTEIN KINASE NEKL-3"/>
    <property type="match status" value="1"/>
</dbReference>
<dbReference type="Proteomes" id="UP000034883">
    <property type="component" value="Chromosome"/>
</dbReference>
<evidence type="ECO:0000313" key="8">
    <source>
        <dbReference type="Proteomes" id="UP000034883"/>
    </source>
</evidence>
<dbReference type="KEGG" id="samy:DB32_006262"/>
<feature type="region of interest" description="Disordered" evidence="5">
    <location>
        <begin position="316"/>
        <end position="338"/>
    </location>
</feature>
<name>A0A0F6YMC1_9BACT</name>
<keyword evidence="7" id="KW-0723">Serine/threonine-protein kinase</keyword>
<dbReference type="OrthoDB" id="9801841at2"/>
<dbReference type="AlphaFoldDB" id="A0A0F6YMC1"/>
<protein>
    <submittedName>
        <fullName evidence="7">Serine/threonine protein kinase</fullName>
    </submittedName>
</protein>
<sequence>MITLVRDEPGTILAGKYELLRKAGTGGMAVVWKARTLGAAGFSRPVAVKRIIPHLATSQEFVAMFVEESRVVSELQHPGIAQIHDFGADDAGHHFLVLEWIEGVDLQELVDAFVGAAQPTPWTVMAEIVVQVLGALGAAHERRDAGGVVSPVFHRDVTPHNVRVGALGYVKLTDFGIARAADRSTMTRPDAIKGKLSYVAPEMLKGAPASVRTDLFAVGIVLWEALAGRRLFEAPSDMQVMFMVHDARVPDLRTIRPDIPEALAATVHRALAKDAAGRFESAHEMARALVDVLRAAPEPVDARTIASLVEWARPEAPKSHAPGAGTTEIELEEIEDVE</sequence>
<dbReference type="GO" id="GO:0005524">
    <property type="term" value="F:ATP binding"/>
    <property type="evidence" value="ECO:0007669"/>
    <property type="project" value="UniProtKB-KW"/>
</dbReference>
<feature type="domain" description="Protein kinase" evidence="6">
    <location>
        <begin position="17"/>
        <end position="290"/>
    </location>
</feature>
<feature type="compositionally biased region" description="Acidic residues" evidence="5">
    <location>
        <begin position="329"/>
        <end position="338"/>
    </location>
</feature>
<accession>A0A0F6YMC1</accession>
<dbReference type="RefSeq" id="WP_053236198.1">
    <property type="nucleotide sequence ID" value="NZ_CP011125.1"/>
</dbReference>
<dbReference type="CDD" id="cd14014">
    <property type="entry name" value="STKc_PknB_like"/>
    <property type="match status" value="1"/>
</dbReference>
<dbReference type="InterPro" id="IPR011009">
    <property type="entry name" value="Kinase-like_dom_sf"/>
</dbReference>
<dbReference type="PANTHER" id="PTHR43289">
    <property type="entry name" value="MITOGEN-ACTIVATED PROTEIN KINASE KINASE KINASE 20-RELATED"/>
    <property type="match status" value="1"/>
</dbReference>
<dbReference type="STRING" id="927083.DB32_006262"/>
<keyword evidence="2" id="KW-0547">Nucleotide-binding</keyword>
<evidence type="ECO:0000259" key="6">
    <source>
        <dbReference type="PROSITE" id="PS50011"/>
    </source>
</evidence>
<organism evidence="7 8">
    <name type="scientific">Sandaracinus amylolyticus</name>
    <dbReference type="NCBI Taxonomy" id="927083"/>
    <lineage>
        <taxon>Bacteria</taxon>
        <taxon>Pseudomonadati</taxon>
        <taxon>Myxococcota</taxon>
        <taxon>Polyangia</taxon>
        <taxon>Polyangiales</taxon>
        <taxon>Sandaracinaceae</taxon>
        <taxon>Sandaracinus</taxon>
    </lineage>
</organism>
<dbReference type="SUPFAM" id="SSF56112">
    <property type="entry name" value="Protein kinase-like (PK-like)"/>
    <property type="match status" value="1"/>
</dbReference>